<keyword evidence="3" id="KW-1185">Reference proteome</keyword>
<dbReference type="Proteomes" id="UP000245207">
    <property type="component" value="Unassembled WGS sequence"/>
</dbReference>
<evidence type="ECO:0000256" key="1">
    <source>
        <dbReference type="SAM" id="MobiDB-lite"/>
    </source>
</evidence>
<dbReference type="OrthoDB" id="848707at2759"/>
<feature type="compositionally biased region" description="Low complexity" evidence="1">
    <location>
        <begin position="305"/>
        <end position="315"/>
    </location>
</feature>
<feature type="region of interest" description="Disordered" evidence="1">
    <location>
        <begin position="299"/>
        <end position="328"/>
    </location>
</feature>
<evidence type="ECO:0000313" key="3">
    <source>
        <dbReference type="Proteomes" id="UP000245207"/>
    </source>
</evidence>
<protein>
    <submittedName>
        <fullName evidence="2">Uncharacterized protein</fullName>
    </submittedName>
</protein>
<organism evidence="2 3">
    <name type="scientific">Artemisia annua</name>
    <name type="common">Sweet wormwood</name>
    <dbReference type="NCBI Taxonomy" id="35608"/>
    <lineage>
        <taxon>Eukaryota</taxon>
        <taxon>Viridiplantae</taxon>
        <taxon>Streptophyta</taxon>
        <taxon>Embryophyta</taxon>
        <taxon>Tracheophyta</taxon>
        <taxon>Spermatophyta</taxon>
        <taxon>Magnoliopsida</taxon>
        <taxon>eudicotyledons</taxon>
        <taxon>Gunneridae</taxon>
        <taxon>Pentapetalae</taxon>
        <taxon>asterids</taxon>
        <taxon>campanulids</taxon>
        <taxon>Asterales</taxon>
        <taxon>Asteraceae</taxon>
        <taxon>Asteroideae</taxon>
        <taxon>Anthemideae</taxon>
        <taxon>Artemisiinae</taxon>
        <taxon>Artemisia</taxon>
    </lineage>
</organism>
<evidence type="ECO:0000313" key="2">
    <source>
        <dbReference type="EMBL" id="PWA38145.1"/>
    </source>
</evidence>
<comment type="caution">
    <text evidence="2">The sequence shown here is derived from an EMBL/GenBank/DDBJ whole genome shotgun (WGS) entry which is preliminary data.</text>
</comment>
<dbReference type="EMBL" id="PKPP01015950">
    <property type="protein sequence ID" value="PWA38145.1"/>
    <property type="molecule type" value="Genomic_DNA"/>
</dbReference>
<name>A0A2U1KMZ8_ARTAN</name>
<sequence>MPPATFSDHKGTLKYLPKHHMTKGLTPHRVNVFKGLEKCYVHEGRTIDPSFLEGNSIRQDLATINFDCLLDIDEPICPRFILEFYATVDLSSDEDGEISVEFFINEHKTVLSLDKFAKILGIPNNGTCLYTDKWPLSTLDTIEQDPSYATPLVSQEVLRDHLFIRTSITRKNRSGSEVNKNPFGKELNELKPQFRKWEEVLRANVISSIGNRDHVNTCLSYMLFSISTRQPFNLAYYMAKRMADIPLNGKTALPYGMLLTRLFRAISPIPPNSRGVRLDYPLIPHTFVPLSGKRVFKTQGKRLRSPSASSSSSLMSEDDGLPNSKLAPLEYLEKLPTIKNES</sequence>
<proteinExistence type="predicted"/>
<reference evidence="2 3" key="1">
    <citation type="journal article" date="2018" name="Mol. Plant">
        <title>The genome of Artemisia annua provides insight into the evolution of Asteraceae family and artemisinin biosynthesis.</title>
        <authorList>
            <person name="Shen Q."/>
            <person name="Zhang L."/>
            <person name="Liao Z."/>
            <person name="Wang S."/>
            <person name="Yan T."/>
            <person name="Shi P."/>
            <person name="Liu M."/>
            <person name="Fu X."/>
            <person name="Pan Q."/>
            <person name="Wang Y."/>
            <person name="Lv Z."/>
            <person name="Lu X."/>
            <person name="Zhang F."/>
            <person name="Jiang W."/>
            <person name="Ma Y."/>
            <person name="Chen M."/>
            <person name="Hao X."/>
            <person name="Li L."/>
            <person name="Tang Y."/>
            <person name="Lv G."/>
            <person name="Zhou Y."/>
            <person name="Sun X."/>
            <person name="Brodelius P.E."/>
            <person name="Rose J.K.C."/>
            <person name="Tang K."/>
        </authorList>
    </citation>
    <scope>NUCLEOTIDE SEQUENCE [LARGE SCALE GENOMIC DNA]</scope>
    <source>
        <strain evidence="3">cv. Huhao1</strain>
        <tissue evidence="2">Leaf</tissue>
    </source>
</reference>
<gene>
    <name evidence="2" type="ORF">CTI12_AA583940</name>
</gene>
<dbReference type="AlphaFoldDB" id="A0A2U1KMZ8"/>
<accession>A0A2U1KMZ8</accession>